<dbReference type="RefSeq" id="WP_149331248.1">
    <property type="nucleotide sequence ID" value="NZ_QOVF01000001.1"/>
</dbReference>
<feature type="chain" id="PRO_5031320914" evidence="3">
    <location>
        <begin position="24"/>
        <end position="757"/>
    </location>
</feature>
<accession>A0A7V7KX43</accession>
<evidence type="ECO:0000313" key="7">
    <source>
        <dbReference type="Proteomes" id="UP000463138"/>
    </source>
</evidence>
<dbReference type="Gene3D" id="1.25.40.10">
    <property type="entry name" value="Tetratricopeptide repeat domain"/>
    <property type="match status" value="1"/>
</dbReference>
<dbReference type="PANTHER" id="PTHR35038">
    <property type="entry name" value="DISSIMILATORY SULFITE REDUCTASE SIRA"/>
    <property type="match status" value="1"/>
</dbReference>
<feature type="domain" description="Cytochrome c-552/4" evidence="5">
    <location>
        <begin position="151"/>
        <end position="216"/>
    </location>
</feature>
<dbReference type="SUPFAM" id="SSF48452">
    <property type="entry name" value="TPR-like"/>
    <property type="match status" value="1"/>
</dbReference>
<dbReference type="Pfam" id="PF13646">
    <property type="entry name" value="HEAT_2"/>
    <property type="match status" value="1"/>
</dbReference>
<dbReference type="InterPro" id="IPR011990">
    <property type="entry name" value="TPR-like_helical_dom_sf"/>
</dbReference>
<comment type="caution">
    <text evidence="6">The sequence shown here is derived from an EMBL/GenBank/DDBJ whole genome shotgun (WGS) entry which is preliminary data.</text>
</comment>
<evidence type="ECO:0000259" key="4">
    <source>
        <dbReference type="Pfam" id="PF09699"/>
    </source>
</evidence>
<dbReference type="OrthoDB" id="9814800at2"/>
<dbReference type="InterPro" id="IPR036280">
    <property type="entry name" value="Multihaem_cyt_sf"/>
</dbReference>
<dbReference type="SUPFAM" id="SSF48371">
    <property type="entry name" value="ARM repeat"/>
    <property type="match status" value="1"/>
</dbReference>
<dbReference type="Pfam" id="PF13435">
    <property type="entry name" value="Cytochrome_C554"/>
    <property type="match status" value="1"/>
</dbReference>
<dbReference type="InterPro" id="IPR019734">
    <property type="entry name" value="TPR_rpt"/>
</dbReference>
<organism evidence="6 7">
    <name type="scientific">Halopseudomonas laoshanensis</name>
    <dbReference type="NCBI Taxonomy" id="2268758"/>
    <lineage>
        <taxon>Bacteria</taxon>
        <taxon>Pseudomonadati</taxon>
        <taxon>Pseudomonadota</taxon>
        <taxon>Gammaproteobacteria</taxon>
        <taxon>Pseudomonadales</taxon>
        <taxon>Pseudomonadaceae</taxon>
        <taxon>Halopseudomonas</taxon>
    </lineage>
</organism>
<feature type="repeat" description="TPR" evidence="2">
    <location>
        <begin position="651"/>
        <end position="684"/>
    </location>
</feature>
<dbReference type="InterPro" id="IPR051829">
    <property type="entry name" value="Multiheme_Cytochr_ET"/>
</dbReference>
<dbReference type="InterPro" id="IPR011989">
    <property type="entry name" value="ARM-like"/>
</dbReference>
<feature type="domain" description="Doubled CXXCH motif" evidence="4">
    <location>
        <begin position="317"/>
        <end position="345"/>
    </location>
</feature>
<dbReference type="Gene3D" id="1.25.10.10">
    <property type="entry name" value="Leucine-rich Repeat Variant"/>
    <property type="match status" value="1"/>
</dbReference>
<sequence>MNRHWIWLLALLVIAAVGTTWWAAQLPSASTPGPAANIATPHWVEESQCQGCHTAAFADWQGSHHQLAMQPATEQTVLGDFSGQQIDTDTESHLFLGQDDALVIRTPGADGQSADFKVAYTFGLEPLQQYLLEMPGGRLQAHGMAWDTQQQAWFHLYQDQAVDHHSPLHWTGAVQNANFMCIECHATDFQRNYNAATDSFASRWQAPGVGCQSCHGPASGHLTWAENHSASKPEQHNNSKGFSANPSIAPTAEVEVCARCHSRRAPLDDGYQHSNALMDDFLPSILSADLYEVDGKIKDEVFEYGSFKQSKMHAAGVACSDCHNPHSGELRASGNGVCTQCHNGNAQPIRAAIDGSGLQAKDYDSPAHHHHPNGSAGAQCINCHMPGKLYMTNDLRHDHSFTSPNPAQALELGHSDACLGCHQQVEPAELVAQYLAQYPDAEPRDGGYAQDLSAARDGEPGAAAALNRQLARDDQPAIRVATLISELPRYPSLAALQQLASALQHADPSVRVAAANSLPALASETQLADLLAPLASDPVRAVRLAVAWQLAQLSAQTKSGLTTWPTLQAEYEQVQNNLLERADAHFNLAMLYQLSGREDRVEAALRAALERDSAFFPAVIMQAQWQEQYFRLPQVGLAILHKALKAHPGEASLQHALGMALVRQGKLADALPAFTQAHQLAPNNPDYAYVLAIALHDSGEPEQARELLRQQLAADPANRQLRLALVSYLGGQDSQEARMLMEQLREQNPDDPAVAGR</sequence>
<evidence type="ECO:0000259" key="5">
    <source>
        <dbReference type="Pfam" id="PF13435"/>
    </source>
</evidence>
<dbReference type="Pfam" id="PF14559">
    <property type="entry name" value="TPR_19"/>
    <property type="match status" value="1"/>
</dbReference>
<dbReference type="GO" id="GO:0016491">
    <property type="term" value="F:oxidoreductase activity"/>
    <property type="evidence" value="ECO:0007669"/>
    <property type="project" value="TreeGrafter"/>
</dbReference>
<evidence type="ECO:0000256" key="3">
    <source>
        <dbReference type="SAM" id="SignalP"/>
    </source>
</evidence>
<dbReference type="InterPro" id="IPR016024">
    <property type="entry name" value="ARM-type_fold"/>
</dbReference>
<protein>
    <submittedName>
        <fullName evidence="6">Tetratricopeptide repeat protein</fullName>
    </submittedName>
</protein>
<reference evidence="6 7" key="1">
    <citation type="submission" date="2018-07" db="EMBL/GenBank/DDBJ databases">
        <title>Pseudomonas laoshanensis sp. nov., isolated from soil.</title>
        <authorList>
            <person name="Sun J."/>
            <person name="Yu L."/>
            <person name="Wang M."/>
            <person name="Zhang C."/>
        </authorList>
    </citation>
    <scope>NUCLEOTIDE SEQUENCE [LARGE SCALE GENOMIC DNA]</scope>
    <source>
        <strain evidence="6 7">Y22</strain>
    </source>
</reference>
<dbReference type="AlphaFoldDB" id="A0A7V7KX43"/>
<dbReference type="PANTHER" id="PTHR35038:SF8">
    <property type="entry name" value="C-TYPE POLYHEME CYTOCHROME OMCC"/>
    <property type="match status" value="1"/>
</dbReference>
<gene>
    <name evidence="6" type="ORF">DT594_02690</name>
</gene>
<dbReference type="PROSITE" id="PS50005">
    <property type="entry name" value="TPR"/>
    <property type="match status" value="1"/>
</dbReference>
<name>A0A7V7KX43_9GAMM</name>
<dbReference type="InterPro" id="IPR023155">
    <property type="entry name" value="Cyt_c-552/4"/>
</dbReference>
<dbReference type="SUPFAM" id="SSF48695">
    <property type="entry name" value="Multiheme cytochromes"/>
    <property type="match status" value="1"/>
</dbReference>
<dbReference type="Pfam" id="PF13181">
    <property type="entry name" value="TPR_8"/>
    <property type="match status" value="1"/>
</dbReference>
<dbReference type="Proteomes" id="UP000463138">
    <property type="component" value="Unassembled WGS sequence"/>
</dbReference>
<dbReference type="EMBL" id="QOVF01000001">
    <property type="protein sequence ID" value="KAA0696283.1"/>
    <property type="molecule type" value="Genomic_DNA"/>
</dbReference>
<evidence type="ECO:0000313" key="6">
    <source>
        <dbReference type="EMBL" id="KAA0696283.1"/>
    </source>
</evidence>
<proteinExistence type="predicted"/>
<dbReference type="Pfam" id="PF09699">
    <property type="entry name" value="Paired_CXXCH_1"/>
    <property type="match status" value="1"/>
</dbReference>
<keyword evidence="2" id="KW-0802">TPR repeat</keyword>
<evidence type="ECO:0000256" key="2">
    <source>
        <dbReference type="PROSITE-ProRule" id="PRU00339"/>
    </source>
</evidence>
<keyword evidence="7" id="KW-1185">Reference proteome</keyword>
<feature type="signal peptide" evidence="3">
    <location>
        <begin position="1"/>
        <end position="23"/>
    </location>
</feature>
<dbReference type="Gene3D" id="1.10.1130.10">
    <property type="entry name" value="Flavocytochrome C3, Chain A"/>
    <property type="match status" value="2"/>
</dbReference>
<dbReference type="InterPro" id="IPR010177">
    <property type="entry name" value="Paired_CXXCH_1"/>
</dbReference>
<keyword evidence="1 3" id="KW-0732">Signal</keyword>
<evidence type="ECO:0000256" key="1">
    <source>
        <dbReference type="ARBA" id="ARBA00022729"/>
    </source>
</evidence>
<dbReference type="SMART" id="SM00028">
    <property type="entry name" value="TPR"/>
    <property type="match status" value="3"/>
</dbReference>